<protein>
    <submittedName>
        <fullName evidence="2">Exosortase F system-associated protein</fullName>
    </submittedName>
</protein>
<keyword evidence="1" id="KW-0812">Transmembrane</keyword>
<keyword evidence="3" id="KW-1185">Reference proteome</keyword>
<dbReference type="RefSeq" id="WP_382382688.1">
    <property type="nucleotide sequence ID" value="NZ_JBHMEZ010000011.1"/>
</dbReference>
<dbReference type="InterPro" id="IPR026414">
    <property type="entry name" value="ExosoTase_F-assoc_memb"/>
</dbReference>
<evidence type="ECO:0000313" key="2">
    <source>
        <dbReference type="EMBL" id="MFB9053498.1"/>
    </source>
</evidence>
<evidence type="ECO:0000313" key="3">
    <source>
        <dbReference type="Proteomes" id="UP001589605"/>
    </source>
</evidence>
<accession>A0ABV5F2Y4</accession>
<sequence>MHQLKRYSFILILILGLVLIRAFEADLFYDPFLEFFKNDYLYLNTPVFDTVKLIAFTTLRYGLNTVLSLGIIYVVFKDREILTFSAMLYAVAYAILILVFLYLIINAKQNDYFILFNIRRFLIQPILLLLLLPAFYYQKQIKKDI</sequence>
<feature type="transmembrane region" description="Helical" evidence="1">
    <location>
        <begin position="88"/>
        <end position="105"/>
    </location>
</feature>
<evidence type="ECO:0000256" key="1">
    <source>
        <dbReference type="SAM" id="Phobius"/>
    </source>
</evidence>
<dbReference type="EMBL" id="JBHMEZ010000011">
    <property type="protein sequence ID" value="MFB9053498.1"/>
    <property type="molecule type" value="Genomic_DNA"/>
</dbReference>
<reference evidence="2 3" key="1">
    <citation type="submission" date="2024-09" db="EMBL/GenBank/DDBJ databases">
        <authorList>
            <person name="Sun Q."/>
            <person name="Mori K."/>
        </authorList>
    </citation>
    <scope>NUCLEOTIDE SEQUENCE [LARGE SCALE GENOMIC DNA]</scope>
    <source>
        <strain evidence="2 3">CECT 8286</strain>
    </source>
</reference>
<feature type="transmembrane region" description="Helical" evidence="1">
    <location>
        <begin position="117"/>
        <end position="137"/>
    </location>
</feature>
<gene>
    <name evidence="2" type="ORF">ACFFVB_10455</name>
</gene>
<proteinExistence type="predicted"/>
<organism evidence="2 3">
    <name type="scientific">Formosa undariae</name>
    <dbReference type="NCBI Taxonomy" id="1325436"/>
    <lineage>
        <taxon>Bacteria</taxon>
        <taxon>Pseudomonadati</taxon>
        <taxon>Bacteroidota</taxon>
        <taxon>Flavobacteriia</taxon>
        <taxon>Flavobacteriales</taxon>
        <taxon>Flavobacteriaceae</taxon>
        <taxon>Formosa</taxon>
    </lineage>
</organism>
<comment type="caution">
    <text evidence="2">The sequence shown here is derived from an EMBL/GenBank/DDBJ whole genome shotgun (WGS) entry which is preliminary data.</text>
</comment>
<dbReference type="NCBIfam" id="TIGR04127">
    <property type="entry name" value="flavo_near_exo"/>
    <property type="match status" value="1"/>
</dbReference>
<keyword evidence="1" id="KW-0472">Membrane</keyword>
<dbReference type="Proteomes" id="UP001589605">
    <property type="component" value="Unassembled WGS sequence"/>
</dbReference>
<name>A0ABV5F2Y4_9FLAO</name>
<keyword evidence="1" id="KW-1133">Transmembrane helix</keyword>
<feature type="transmembrane region" description="Helical" evidence="1">
    <location>
        <begin position="53"/>
        <end position="76"/>
    </location>
</feature>